<comment type="caution">
    <text evidence="2">The sequence shown here is derived from an EMBL/GenBank/DDBJ whole genome shotgun (WGS) entry which is preliminary data.</text>
</comment>
<proteinExistence type="predicted"/>
<sequence>MTASALALCTGRLDIGMAPLPNRLYTQSCQYALISNTMLSMPLRAKLQGRHVTNRRPSPSKSSKDKPTTDCIYSKTDLHALIMVQFAYITSMVNGDTESF</sequence>
<name>A0ABR3P646_9PEZI</name>
<dbReference type="EMBL" id="JBFMKM010000013">
    <property type="protein sequence ID" value="KAL1301653.1"/>
    <property type="molecule type" value="Genomic_DNA"/>
</dbReference>
<accession>A0ABR3P646</accession>
<evidence type="ECO:0000256" key="1">
    <source>
        <dbReference type="SAM" id="MobiDB-lite"/>
    </source>
</evidence>
<keyword evidence="3" id="KW-1185">Reference proteome</keyword>
<dbReference type="RefSeq" id="XP_069197929.1">
    <property type="nucleotide sequence ID" value="XM_069345728.1"/>
</dbReference>
<evidence type="ECO:0000313" key="3">
    <source>
        <dbReference type="Proteomes" id="UP001562354"/>
    </source>
</evidence>
<gene>
    <name evidence="2" type="ORF">AAFC00_005873</name>
</gene>
<organism evidence="2 3">
    <name type="scientific">Neodothiora populina</name>
    <dbReference type="NCBI Taxonomy" id="2781224"/>
    <lineage>
        <taxon>Eukaryota</taxon>
        <taxon>Fungi</taxon>
        <taxon>Dikarya</taxon>
        <taxon>Ascomycota</taxon>
        <taxon>Pezizomycotina</taxon>
        <taxon>Dothideomycetes</taxon>
        <taxon>Dothideomycetidae</taxon>
        <taxon>Dothideales</taxon>
        <taxon>Dothioraceae</taxon>
        <taxon>Neodothiora</taxon>
    </lineage>
</organism>
<dbReference type="Proteomes" id="UP001562354">
    <property type="component" value="Unassembled WGS sequence"/>
</dbReference>
<feature type="region of interest" description="Disordered" evidence="1">
    <location>
        <begin position="49"/>
        <end position="69"/>
    </location>
</feature>
<protein>
    <submittedName>
        <fullName evidence="2">Uncharacterized protein</fullName>
    </submittedName>
</protein>
<evidence type="ECO:0000313" key="2">
    <source>
        <dbReference type="EMBL" id="KAL1301653.1"/>
    </source>
</evidence>
<dbReference type="GeneID" id="95979572"/>
<reference evidence="2 3" key="1">
    <citation type="submission" date="2024-07" db="EMBL/GenBank/DDBJ databases">
        <title>Draft sequence of the Neodothiora populina.</title>
        <authorList>
            <person name="Drown D.D."/>
            <person name="Schuette U.S."/>
            <person name="Buechlein A.B."/>
            <person name="Rusch D.R."/>
            <person name="Winton L.W."/>
            <person name="Adams G.A."/>
        </authorList>
    </citation>
    <scope>NUCLEOTIDE SEQUENCE [LARGE SCALE GENOMIC DNA]</scope>
    <source>
        <strain evidence="2 3">CPC 39397</strain>
    </source>
</reference>